<organism evidence="1 2">
    <name type="scientific">Methanolobus vulcani</name>
    <dbReference type="NCBI Taxonomy" id="38026"/>
    <lineage>
        <taxon>Archaea</taxon>
        <taxon>Methanobacteriati</taxon>
        <taxon>Methanobacteriota</taxon>
        <taxon>Stenosarchaea group</taxon>
        <taxon>Methanomicrobia</taxon>
        <taxon>Methanosarcinales</taxon>
        <taxon>Methanosarcinaceae</taxon>
        <taxon>Methanolobus</taxon>
    </lineage>
</organism>
<dbReference type="EMBL" id="VIAQ01000015">
    <property type="protein sequence ID" value="TQD25182.1"/>
    <property type="molecule type" value="Genomic_DNA"/>
</dbReference>
<protein>
    <submittedName>
        <fullName evidence="1">Uncharacterized protein</fullName>
    </submittedName>
</protein>
<evidence type="ECO:0000313" key="1">
    <source>
        <dbReference type="EMBL" id="TQD25182.1"/>
    </source>
</evidence>
<keyword evidence="2" id="KW-1185">Reference proteome</keyword>
<evidence type="ECO:0000313" key="2">
    <source>
        <dbReference type="Proteomes" id="UP000319335"/>
    </source>
</evidence>
<comment type="caution">
    <text evidence="1">The sequence shown here is derived from an EMBL/GenBank/DDBJ whole genome shotgun (WGS) entry which is preliminary data.</text>
</comment>
<dbReference type="Proteomes" id="UP000319335">
    <property type="component" value="Unassembled WGS sequence"/>
</dbReference>
<dbReference type="OrthoDB" id="136081at2157"/>
<reference evidence="1 2" key="1">
    <citation type="submission" date="2019-06" db="EMBL/GenBank/DDBJ databases">
        <title>Draft genome sequence of Methanolobus vulcani B1d.</title>
        <authorList>
            <person name="Creighbaum A.J."/>
            <person name="Ticak T."/>
            <person name="Hariraju D."/>
            <person name="Arivett B.A."/>
            <person name="Ferguson D.J.Jr."/>
        </authorList>
    </citation>
    <scope>NUCLEOTIDE SEQUENCE [LARGE SCALE GENOMIC DNA]</scope>
    <source>
        <strain evidence="1 2">B1d</strain>
    </source>
</reference>
<gene>
    <name evidence="1" type="ORF">FKV42_09020</name>
</gene>
<accession>A0A7Z8KQZ5</accession>
<dbReference type="RefSeq" id="WP_154809910.1">
    <property type="nucleotide sequence ID" value="NZ_VIAQ01000015.1"/>
</dbReference>
<proteinExistence type="predicted"/>
<sequence length="294" mass="34184">MTIRKRIIVQLILIALFASVFLIATVNAIENDSNACFEEYENDPEIFACRGKLPDIMDKEWNNSIKNCWLNLTRMGRSEFDSSFRAISSRDRILNVYLNSDYQDEVDEARIDKIYNIIENYCEEQEGISEVPVVFLWQDDEMWFPEYGHESFERIQNESWLITTRGTVPEIDELSEKIAWTDKLTKVTENVEGLEQYYYDLYGERTVFGFGVHLNGYITVEFNSETPELINESVINDIYQIIDEKAEEEGINDVPVVFRWSEKDIEETEIEATPGFTSIMLVLGLALVIGIRRA</sequence>
<name>A0A7Z8KQZ5_9EURY</name>
<dbReference type="AlphaFoldDB" id="A0A7Z8KQZ5"/>